<feature type="compositionally biased region" description="Basic and acidic residues" evidence="1">
    <location>
        <begin position="1"/>
        <end position="20"/>
    </location>
</feature>
<keyword evidence="3" id="KW-1185">Reference proteome</keyword>
<evidence type="ECO:0000256" key="1">
    <source>
        <dbReference type="SAM" id="MobiDB-lite"/>
    </source>
</evidence>
<accession>A0A7T8JYA9</accession>
<proteinExistence type="predicted"/>
<protein>
    <submittedName>
        <fullName evidence="2">Uncharacterized protein</fullName>
    </submittedName>
</protein>
<reference evidence="3" key="1">
    <citation type="submission" date="2021-01" db="EMBL/GenBank/DDBJ databases">
        <title>Caligus Genome Assembly.</title>
        <authorList>
            <person name="Gallardo-Escarate C."/>
        </authorList>
    </citation>
    <scope>NUCLEOTIDE SEQUENCE [LARGE SCALE GENOMIC DNA]</scope>
</reference>
<dbReference type="EMBL" id="CP045903">
    <property type="protein sequence ID" value="QQP38949.1"/>
    <property type="molecule type" value="Genomic_DNA"/>
</dbReference>
<evidence type="ECO:0000313" key="3">
    <source>
        <dbReference type="Proteomes" id="UP000595437"/>
    </source>
</evidence>
<name>A0A7T8JYA9_CALRO</name>
<feature type="compositionally biased region" description="Basic residues" evidence="1">
    <location>
        <begin position="64"/>
        <end position="79"/>
    </location>
</feature>
<feature type="compositionally biased region" description="Basic and acidic residues" evidence="1">
    <location>
        <begin position="31"/>
        <end position="42"/>
    </location>
</feature>
<dbReference type="AlphaFoldDB" id="A0A7T8JYA9"/>
<organism evidence="2 3">
    <name type="scientific">Caligus rogercresseyi</name>
    <name type="common">Sea louse</name>
    <dbReference type="NCBI Taxonomy" id="217165"/>
    <lineage>
        <taxon>Eukaryota</taxon>
        <taxon>Metazoa</taxon>
        <taxon>Ecdysozoa</taxon>
        <taxon>Arthropoda</taxon>
        <taxon>Crustacea</taxon>
        <taxon>Multicrustacea</taxon>
        <taxon>Hexanauplia</taxon>
        <taxon>Copepoda</taxon>
        <taxon>Siphonostomatoida</taxon>
        <taxon>Caligidae</taxon>
        <taxon>Caligus</taxon>
    </lineage>
</organism>
<gene>
    <name evidence="2" type="ORF">FKW44_019674</name>
</gene>
<feature type="compositionally biased region" description="Polar residues" evidence="1">
    <location>
        <begin position="52"/>
        <end position="63"/>
    </location>
</feature>
<dbReference type="Proteomes" id="UP000595437">
    <property type="component" value="Chromosome 14"/>
</dbReference>
<sequence length="79" mass="8855">MGINTCRREIEEKEKQRRGTEVFVPGVAKADPGKRLQRETGHPEATADPGTTPYSTLQQSGRQQHLKNGPHPKQRRPSP</sequence>
<feature type="region of interest" description="Disordered" evidence="1">
    <location>
        <begin position="1"/>
        <end position="79"/>
    </location>
</feature>
<evidence type="ECO:0000313" key="2">
    <source>
        <dbReference type="EMBL" id="QQP38949.1"/>
    </source>
</evidence>